<organism evidence="2 3">
    <name type="scientific">Trichuris trichiura</name>
    <name type="common">Whipworm</name>
    <name type="synonym">Trichocephalus trichiurus</name>
    <dbReference type="NCBI Taxonomy" id="36087"/>
    <lineage>
        <taxon>Eukaryota</taxon>
        <taxon>Metazoa</taxon>
        <taxon>Ecdysozoa</taxon>
        <taxon>Nematoda</taxon>
        <taxon>Enoplea</taxon>
        <taxon>Dorylaimia</taxon>
        <taxon>Trichinellida</taxon>
        <taxon>Trichuridae</taxon>
        <taxon>Trichuris</taxon>
    </lineage>
</organism>
<feature type="compositionally biased region" description="Polar residues" evidence="1">
    <location>
        <begin position="21"/>
        <end position="36"/>
    </location>
</feature>
<proteinExistence type="predicted"/>
<evidence type="ECO:0000256" key="1">
    <source>
        <dbReference type="SAM" id="MobiDB-lite"/>
    </source>
</evidence>
<accession>A0A077ZGL5</accession>
<sequence>MKGGAIFSRPLMNVPEPNGHVSPTLSELTAPPMTTHQRGRQGGDHPTFALRWLSRRLRPSYPITASADGRTSIR</sequence>
<evidence type="ECO:0000313" key="3">
    <source>
        <dbReference type="Proteomes" id="UP000030665"/>
    </source>
</evidence>
<dbReference type="AlphaFoldDB" id="A0A077ZGL5"/>
<gene>
    <name evidence="2" type="ORF">TTRE_0000604501</name>
</gene>
<reference evidence="2" key="1">
    <citation type="submission" date="2014-01" db="EMBL/GenBank/DDBJ databases">
        <authorList>
            <person name="Aslett M."/>
        </authorList>
    </citation>
    <scope>NUCLEOTIDE SEQUENCE</scope>
</reference>
<feature type="region of interest" description="Disordered" evidence="1">
    <location>
        <begin position="1"/>
        <end position="46"/>
    </location>
</feature>
<evidence type="ECO:0000313" key="2">
    <source>
        <dbReference type="EMBL" id="CDW57750.1"/>
    </source>
</evidence>
<dbReference type="Proteomes" id="UP000030665">
    <property type="component" value="Unassembled WGS sequence"/>
</dbReference>
<reference evidence="2" key="2">
    <citation type="submission" date="2014-03" db="EMBL/GenBank/DDBJ databases">
        <title>The whipworm genome and dual-species transcriptomics of an intimate host-pathogen interaction.</title>
        <authorList>
            <person name="Foth B.J."/>
            <person name="Tsai I.J."/>
            <person name="Reid A.J."/>
            <person name="Bancroft A.J."/>
            <person name="Nichol S."/>
            <person name="Tracey A."/>
            <person name="Holroyd N."/>
            <person name="Cotton J.A."/>
            <person name="Stanley E.J."/>
            <person name="Zarowiecki M."/>
            <person name="Liu J.Z."/>
            <person name="Huckvale T."/>
            <person name="Cooper P.J."/>
            <person name="Grencis R.K."/>
            <person name="Berriman M."/>
        </authorList>
    </citation>
    <scope>NUCLEOTIDE SEQUENCE [LARGE SCALE GENOMIC DNA]</scope>
</reference>
<protein>
    <submittedName>
        <fullName evidence="2">Transaldolase total (Iss) phenazine biosynthesis phzc</fullName>
    </submittedName>
</protein>
<dbReference type="EMBL" id="HG806207">
    <property type="protein sequence ID" value="CDW57750.1"/>
    <property type="molecule type" value="Genomic_DNA"/>
</dbReference>
<name>A0A077ZGL5_TRITR</name>
<keyword evidence="3" id="KW-1185">Reference proteome</keyword>